<keyword evidence="4" id="KW-0804">Transcription</keyword>
<dbReference type="OrthoDB" id="2441642at2759"/>
<dbReference type="PROSITE" id="PS00463">
    <property type="entry name" value="ZN2_CY6_FUNGAL_1"/>
    <property type="match status" value="1"/>
</dbReference>
<dbReference type="GO" id="GO:0000981">
    <property type="term" value="F:DNA-binding transcription factor activity, RNA polymerase II-specific"/>
    <property type="evidence" value="ECO:0007669"/>
    <property type="project" value="InterPro"/>
</dbReference>
<accession>U4L9L2</accession>
<evidence type="ECO:0000256" key="5">
    <source>
        <dbReference type="ARBA" id="ARBA00023242"/>
    </source>
</evidence>
<dbReference type="Pfam" id="PF00172">
    <property type="entry name" value="Zn_clus"/>
    <property type="match status" value="1"/>
</dbReference>
<evidence type="ECO:0000256" key="1">
    <source>
        <dbReference type="ARBA" id="ARBA00022723"/>
    </source>
</evidence>
<dbReference type="PROSITE" id="PS50157">
    <property type="entry name" value="ZINC_FINGER_C2H2_2"/>
    <property type="match status" value="1"/>
</dbReference>
<dbReference type="OMA" id="MPRTIAN"/>
<gene>
    <name evidence="9" type="ORF">PCON_01556</name>
</gene>
<evidence type="ECO:0000256" key="2">
    <source>
        <dbReference type="ARBA" id="ARBA00022833"/>
    </source>
</evidence>
<evidence type="ECO:0000256" key="6">
    <source>
        <dbReference type="PROSITE-ProRule" id="PRU00042"/>
    </source>
</evidence>
<dbReference type="InterPro" id="IPR036864">
    <property type="entry name" value="Zn2-C6_fun-type_DNA-bd_sf"/>
</dbReference>
<keyword evidence="5" id="KW-0539">Nucleus</keyword>
<organism evidence="9 10">
    <name type="scientific">Pyronema omphalodes (strain CBS 100304)</name>
    <name type="common">Pyronema confluens</name>
    <dbReference type="NCBI Taxonomy" id="1076935"/>
    <lineage>
        <taxon>Eukaryota</taxon>
        <taxon>Fungi</taxon>
        <taxon>Dikarya</taxon>
        <taxon>Ascomycota</taxon>
        <taxon>Pezizomycotina</taxon>
        <taxon>Pezizomycetes</taxon>
        <taxon>Pezizales</taxon>
        <taxon>Pyronemataceae</taxon>
        <taxon>Pyronema</taxon>
    </lineage>
</organism>
<evidence type="ECO:0000259" key="8">
    <source>
        <dbReference type="PROSITE" id="PS50157"/>
    </source>
</evidence>
<dbReference type="InterPro" id="IPR013087">
    <property type="entry name" value="Znf_C2H2_type"/>
</dbReference>
<proteinExistence type="predicted"/>
<reference evidence="9 10" key="1">
    <citation type="journal article" date="2013" name="PLoS Genet.">
        <title>The genome and development-dependent transcriptomes of Pyronema confluens: a window into fungal evolution.</title>
        <authorList>
            <person name="Traeger S."/>
            <person name="Altegoer F."/>
            <person name="Freitag M."/>
            <person name="Gabaldon T."/>
            <person name="Kempken F."/>
            <person name="Kumar A."/>
            <person name="Marcet-Houben M."/>
            <person name="Poggeler S."/>
            <person name="Stajich J.E."/>
            <person name="Nowrousian M."/>
        </authorList>
    </citation>
    <scope>NUCLEOTIDE SEQUENCE [LARGE SCALE GENOMIC DNA]</scope>
    <source>
        <strain evidence="10">CBS 100304</strain>
        <tissue evidence="9">Vegetative mycelium</tissue>
    </source>
</reference>
<keyword evidence="10" id="KW-1185">Reference proteome</keyword>
<sequence length="506" mass="56515">MVLVGSISVERENMDSTTASMKTSMAPQANEEVYVCNVCHKAFEKRTSRDRHTRRCRNKRPEDTIPRKKSCNHCATAKARCDQRRPNCTRCRTKGLGCQYAYQAPSVHSPPSEHQLHDIGGPIDLGFNDPLIMGDVDMNMGAAGDIFGGWGQNCAATSQLSLTRPQDRRDYFTAETQMQFGTPSLTLTSSSSSASTSPYPEFDLVPGSFYTNTDTSCSQAIATPESPNTSMINRAPLSVYPQVDLVSRLLSSFVPLLKKPNTAPPFIHPSRLVHRTEPLANVTALVHMTTVKSPENKSFVSSMILGEFYRLEKSLSNLDPDGECTWEALEQFQAMVVLALVRMFDGEMEPRELHTFENCSTRIGLAGLFTTGKPSNEETWEKWLIAESKRRTFATVFLLDRLFHYRQNLAPFSCDGMSAVQLPAARSVWEAESEKEWRKQNEAVRTFPGWSGELDEWVTLKELWEGSPRMGVWYAGIDALGTAMMADSVVHVSGAMKQARERCMMG</sequence>
<dbReference type="PANTHER" id="PTHR47660:SF3">
    <property type="entry name" value="FINGER DOMAIN PROTEIN, PUTATIVE (AFU_ORTHOLOGUE AFUA_4G03310)-RELATED"/>
    <property type="match status" value="1"/>
</dbReference>
<dbReference type="PROSITE" id="PS50048">
    <property type="entry name" value="ZN2_CY6_FUNGAL_2"/>
    <property type="match status" value="1"/>
</dbReference>
<dbReference type="PANTHER" id="PTHR47660">
    <property type="entry name" value="TRANSCRIPTION FACTOR WITH C2H2 AND ZN(2)-CYS(6) DNA BINDING DOMAIN (EUROFUNG)-RELATED-RELATED"/>
    <property type="match status" value="1"/>
</dbReference>
<evidence type="ECO:0000313" key="10">
    <source>
        <dbReference type="Proteomes" id="UP000018144"/>
    </source>
</evidence>
<dbReference type="AlphaFoldDB" id="U4L9L2"/>
<keyword evidence="1" id="KW-0479">Metal-binding</keyword>
<dbReference type="CDD" id="cd12148">
    <property type="entry name" value="fungal_TF_MHR"/>
    <property type="match status" value="1"/>
</dbReference>
<dbReference type="eggNOG" id="ENOG502S073">
    <property type="taxonomic scope" value="Eukaryota"/>
</dbReference>
<protein>
    <recommendedName>
        <fullName evidence="11">Zn(2)-C6 fungal-type domain-containing protein</fullName>
    </recommendedName>
</protein>
<evidence type="ECO:0000259" key="7">
    <source>
        <dbReference type="PROSITE" id="PS50048"/>
    </source>
</evidence>
<dbReference type="SUPFAM" id="SSF57701">
    <property type="entry name" value="Zn2/Cys6 DNA-binding domain"/>
    <property type="match status" value="1"/>
</dbReference>
<dbReference type="CDD" id="cd00067">
    <property type="entry name" value="GAL4"/>
    <property type="match status" value="1"/>
</dbReference>
<dbReference type="EMBL" id="HF936161">
    <property type="protein sequence ID" value="CCX15281.1"/>
    <property type="molecule type" value="Genomic_DNA"/>
</dbReference>
<name>U4L9L2_PYROM</name>
<keyword evidence="3" id="KW-0805">Transcription regulation</keyword>
<feature type="domain" description="Zn(2)-C6 fungal-type" evidence="7">
    <location>
        <begin position="70"/>
        <end position="100"/>
    </location>
</feature>
<dbReference type="GO" id="GO:0008270">
    <property type="term" value="F:zinc ion binding"/>
    <property type="evidence" value="ECO:0007669"/>
    <property type="project" value="UniProtKB-KW"/>
</dbReference>
<evidence type="ECO:0000256" key="3">
    <source>
        <dbReference type="ARBA" id="ARBA00023015"/>
    </source>
</evidence>
<keyword evidence="2" id="KW-0862">Zinc</keyword>
<dbReference type="InterPro" id="IPR001138">
    <property type="entry name" value="Zn2Cys6_DnaBD"/>
</dbReference>
<evidence type="ECO:0008006" key="11">
    <source>
        <dbReference type="Google" id="ProtNLM"/>
    </source>
</evidence>
<dbReference type="Proteomes" id="UP000018144">
    <property type="component" value="Unassembled WGS sequence"/>
</dbReference>
<dbReference type="STRING" id="1076935.U4L9L2"/>
<keyword evidence="6" id="KW-0863">Zinc-finger</keyword>
<feature type="domain" description="C2H2-type" evidence="8">
    <location>
        <begin position="34"/>
        <end position="61"/>
    </location>
</feature>
<evidence type="ECO:0000313" key="9">
    <source>
        <dbReference type="EMBL" id="CCX15281.1"/>
    </source>
</evidence>
<dbReference type="Gene3D" id="4.10.240.10">
    <property type="entry name" value="Zn(2)-C6 fungal-type DNA-binding domain"/>
    <property type="match status" value="1"/>
</dbReference>
<evidence type="ECO:0000256" key="4">
    <source>
        <dbReference type="ARBA" id="ARBA00023163"/>
    </source>
</evidence>